<dbReference type="GO" id="GO:0071039">
    <property type="term" value="P:nuclear polyadenylation-dependent CUT catabolic process"/>
    <property type="evidence" value="ECO:0007669"/>
    <property type="project" value="EnsemblFungi"/>
</dbReference>
<accession>A0A1D2VDE9</accession>
<dbReference type="InterPro" id="IPR001247">
    <property type="entry name" value="ExoRNase_PH_dom1"/>
</dbReference>
<dbReference type="Pfam" id="PF03725">
    <property type="entry name" value="RNase_PH_C"/>
    <property type="match status" value="1"/>
</dbReference>
<dbReference type="GO" id="GO:0071051">
    <property type="term" value="P:poly(A)-dependent snoRNA 3'-end processing"/>
    <property type="evidence" value="ECO:0007669"/>
    <property type="project" value="EnsemblFungi"/>
</dbReference>
<dbReference type="GO" id="GO:0071031">
    <property type="term" value="P:nuclear mRNA surveillance of mRNA 3'-end processing"/>
    <property type="evidence" value="ECO:0007669"/>
    <property type="project" value="EnsemblFungi"/>
</dbReference>
<dbReference type="InterPro" id="IPR050080">
    <property type="entry name" value="RNase_PH"/>
</dbReference>
<keyword evidence="10" id="KW-0689">Ribosomal protein</keyword>
<protein>
    <recommendedName>
        <fullName evidence="7">Ribosomal RNA-processing protein 41</fullName>
    </recommendedName>
</protein>
<dbReference type="InterPro" id="IPR036345">
    <property type="entry name" value="ExoRNase_PH_dom2_sf"/>
</dbReference>
<dbReference type="GO" id="GO:0070478">
    <property type="term" value="P:nuclear-transcribed mRNA catabolic process, 3'-5' exonucleolytic nonsense-mediated decay"/>
    <property type="evidence" value="ECO:0007669"/>
    <property type="project" value="EnsemblFungi"/>
</dbReference>
<evidence type="ECO:0000256" key="2">
    <source>
        <dbReference type="ARBA" id="ARBA00004604"/>
    </source>
</evidence>
<dbReference type="InterPro" id="IPR027408">
    <property type="entry name" value="PNPase/RNase_PH_dom_sf"/>
</dbReference>
<gene>
    <name evidence="10" type="ORF">ASCRUDRAFT_37171</name>
</gene>
<dbReference type="GO" id="GO:0005840">
    <property type="term" value="C:ribosome"/>
    <property type="evidence" value="ECO:0007669"/>
    <property type="project" value="UniProtKB-KW"/>
</dbReference>
<comment type="subunit">
    <text evidence="6">Component of the RNA exosome complex. Specifically part of the catalytically inactive RNA exosome core complex (Exo-9) which may associate with the catalytic subunits RRP6 and DIS3 in cytoplasmic- and nuclear-specific RNA exosome complex forms. Exo-9 is formed by a hexameric base ring of RNase PH domain-containing subunits and a cap ring consisting of CSL4, RRP4 and RRP40.</text>
</comment>
<evidence type="ECO:0000256" key="6">
    <source>
        <dbReference type="ARBA" id="ARBA00063066"/>
    </source>
</evidence>
<evidence type="ECO:0000256" key="3">
    <source>
        <dbReference type="ARBA" id="ARBA00006678"/>
    </source>
</evidence>
<dbReference type="OrthoDB" id="437922at2759"/>
<keyword evidence="10" id="KW-0687">Ribonucleoprotein</keyword>
<sequence>MSRQEIYSPEGLRVDGRRWNEIRRLSCKINTHPISCDGSSYLQIGNTKVMTMVHGPIEPKNKSSLLQDRAYLTVNLNIPSFSFFNATTNKKLSKNSKKILELQVSLVNIFQDLIILKNYPRTQIIINTIVLNQDGSLISSIINSISLALIDSGISMYDYISSVNCGLFNSKFPILDLNYLEELDLPFLTIAIIGKSENVSFLLLENNLPLDALEKILAISISGSHRIKDLMDNQVKKSSKLRIKSINEQSIN</sequence>
<evidence type="ECO:0000256" key="7">
    <source>
        <dbReference type="ARBA" id="ARBA00077929"/>
    </source>
</evidence>
<comment type="subcellular location">
    <subcellularLocation>
        <location evidence="1">Cytoplasm</location>
    </subcellularLocation>
    <subcellularLocation>
        <location evidence="2">Nucleus</location>
        <location evidence="2">Nucleolus</location>
    </subcellularLocation>
</comment>
<dbReference type="InterPro" id="IPR020568">
    <property type="entry name" value="Ribosomal_Su5_D2-typ_SF"/>
</dbReference>
<evidence type="ECO:0000256" key="5">
    <source>
        <dbReference type="ARBA" id="ARBA00022835"/>
    </source>
</evidence>
<name>A0A1D2VDE9_9ASCO</name>
<dbReference type="GO" id="GO:0000177">
    <property type="term" value="C:cytoplasmic exosome (RNase complex)"/>
    <property type="evidence" value="ECO:0007669"/>
    <property type="project" value="EnsemblFungi"/>
</dbReference>
<dbReference type="GO" id="GO:0030847">
    <property type="term" value="P:termination of RNA polymerase II transcription, exosome-dependent"/>
    <property type="evidence" value="ECO:0007669"/>
    <property type="project" value="EnsemblFungi"/>
</dbReference>
<dbReference type="AlphaFoldDB" id="A0A1D2VDE9"/>
<dbReference type="SUPFAM" id="SSF54211">
    <property type="entry name" value="Ribosomal protein S5 domain 2-like"/>
    <property type="match status" value="1"/>
</dbReference>
<evidence type="ECO:0000256" key="4">
    <source>
        <dbReference type="ARBA" id="ARBA00022490"/>
    </source>
</evidence>
<reference evidence="11" key="1">
    <citation type="submission" date="2016-05" db="EMBL/GenBank/DDBJ databases">
        <title>Comparative genomics of biotechnologically important yeasts.</title>
        <authorList>
            <consortium name="DOE Joint Genome Institute"/>
            <person name="Riley R."/>
            <person name="Haridas S."/>
            <person name="Wolfe K.H."/>
            <person name="Lopes M.R."/>
            <person name="Hittinger C.T."/>
            <person name="Goker M."/>
            <person name="Salamov A."/>
            <person name="Wisecaver J."/>
            <person name="Long T.M."/>
            <person name="Aerts A.L."/>
            <person name="Barry K."/>
            <person name="Choi C."/>
            <person name="Clum A."/>
            <person name="Coughlan A.Y."/>
            <person name="Deshpande S."/>
            <person name="Douglass A.P."/>
            <person name="Hanson S.J."/>
            <person name="Klenk H.-P."/>
            <person name="Labutti K."/>
            <person name="Lapidus A."/>
            <person name="Lindquist E."/>
            <person name="Lipzen A."/>
            <person name="Meier-Kolthoff J.P."/>
            <person name="Ohm R.A."/>
            <person name="Otillar R.P."/>
            <person name="Pangilinan J."/>
            <person name="Peng Y."/>
            <person name="Rokas A."/>
            <person name="Rosa C.A."/>
            <person name="Scheuner C."/>
            <person name="Sibirny A.A."/>
            <person name="Slot J.C."/>
            <person name="Stielow J.B."/>
            <person name="Sun H."/>
            <person name="Kurtzman C.P."/>
            <person name="Blackwell M."/>
            <person name="Grigoriev I.V."/>
            <person name="Jeffries T.W."/>
        </authorList>
    </citation>
    <scope>NUCLEOTIDE SEQUENCE [LARGE SCALE GENOMIC DNA]</scope>
    <source>
        <strain evidence="11">DSM 1968</strain>
    </source>
</reference>
<keyword evidence="11" id="KW-1185">Reference proteome</keyword>
<dbReference type="Pfam" id="PF01138">
    <property type="entry name" value="RNase_PH"/>
    <property type="match status" value="1"/>
</dbReference>
<dbReference type="GeneID" id="30964386"/>
<dbReference type="STRING" id="1344418.A0A1D2VDE9"/>
<dbReference type="PANTHER" id="PTHR11953">
    <property type="entry name" value="EXOSOME COMPLEX COMPONENT"/>
    <property type="match status" value="1"/>
</dbReference>
<dbReference type="GO" id="GO:0071038">
    <property type="term" value="P:TRAMP-dependent tRNA surveillance pathway"/>
    <property type="evidence" value="ECO:0007669"/>
    <property type="project" value="EnsemblFungi"/>
</dbReference>
<dbReference type="GO" id="GO:0034473">
    <property type="term" value="P:U1 snRNA 3'-end processing"/>
    <property type="evidence" value="ECO:0007669"/>
    <property type="project" value="EnsemblFungi"/>
</dbReference>
<dbReference type="GO" id="GO:0016075">
    <property type="term" value="P:rRNA catabolic process"/>
    <property type="evidence" value="ECO:0007669"/>
    <property type="project" value="EnsemblFungi"/>
</dbReference>
<dbReference type="SUPFAM" id="SSF55666">
    <property type="entry name" value="Ribonuclease PH domain 2-like"/>
    <property type="match status" value="1"/>
</dbReference>
<dbReference type="EMBL" id="KV454485">
    <property type="protein sequence ID" value="ODV59724.1"/>
    <property type="molecule type" value="Genomic_DNA"/>
</dbReference>
<dbReference type="Proteomes" id="UP000095038">
    <property type="component" value="Unassembled WGS sequence"/>
</dbReference>
<dbReference type="GO" id="GO:0000785">
    <property type="term" value="C:chromatin"/>
    <property type="evidence" value="ECO:0007669"/>
    <property type="project" value="EnsemblFungi"/>
</dbReference>
<dbReference type="FunFam" id="3.30.230.70:FF:000004">
    <property type="entry name" value="Exosome complex component Rrp41"/>
    <property type="match status" value="1"/>
</dbReference>
<keyword evidence="5" id="KW-0271">Exosome</keyword>
<dbReference type="InterPro" id="IPR015847">
    <property type="entry name" value="ExoRNase_PH_dom2"/>
</dbReference>
<dbReference type="GO" id="GO:0003723">
    <property type="term" value="F:RNA binding"/>
    <property type="evidence" value="ECO:0007669"/>
    <property type="project" value="TreeGrafter"/>
</dbReference>
<dbReference type="PANTHER" id="PTHR11953:SF0">
    <property type="entry name" value="EXOSOME COMPLEX COMPONENT RRP41"/>
    <property type="match status" value="1"/>
</dbReference>
<dbReference type="FunCoup" id="A0A1D2VDE9">
    <property type="interactions" value="852"/>
</dbReference>
<dbReference type="GO" id="GO:0005730">
    <property type="term" value="C:nucleolus"/>
    <property type="evidence" value="ECO:0007669"/>
    <property type="project" value="UniProtKB-SubCell"/>
</dbReference>
<dbReference type="GO" id="GO:0034475">
    <property type="term" value="P:U4 snRNA 3'-end processing"/>
    <property type="evidence" value="ECO:0007669"/>
    <property type="project" value="EnsemblFungi"/>
</dbReference>
<dbReference type="InParanoid" id="A0A1D2VDE9"/>
<dbReference type="GO" id="GO:0000176">
    <property type="term" value="C:nuclear exosome (RNase complex)"/>
    <property type="evidence" value="ECO:0007669"/>
    <property type="project" value="EnsemblFungi"/>
</dbReference>
<comment type="similarity">
    <text evidence="3">Belongs to the RNase PH family.</text>
</comment>
<feature type="domain" description="Exoribonuclease phosphorolytic" evidence="9">
    <location>
        <begin position="158"/>
        <end position="222"/>
    </location>
</feature>
<evidence type="ECO:0000259" key="9">
    <source>
        <dbReference type="Pfam" id="PF03725"/>
    </source>
</evidence>
<evidence type="ECO:0000256" key="1">
    <source>
        <dbReference type="ARBA" id="ARBA00004496"/>
    </source>
</evidence>
<dbReference type="GO" id="GO:0000467">
    <property type="term" value="P:exonucleolytic trimming to generate mature 3'-end of 5.8S rRNA from tricistronic rRNA transcript (SSU-rRNA, 5.8S rRNA, LSU-rRNA)"/>
    <property type="evidence" value="ECO:0007669"/>
    <property type="project" value="EnsemblFungi"/>
</dbReference>
<dbReference type="RefSeq" id="XP_020046031.1">
    <property type="nucleotide sequence ID" value="XM_020190750.1"/>
</dbReference>
<evidence type="ECO:0000313" key="11">
    <source>
        <dbReference type="Proteomes" id="UP000095038"/>
    </source>
</evidence>
<evidence type="ECO:0000259" key="8">
    <source>
        <dbReference type="Pfam" id="PF01138"/>
    </source>
</evidence>
<keyword evidence="4" id="KW-0963">Cytoplasm</keyword>
<feature type="domain" description="Exoribonuclease phosphorolytic" evidence="8">
    <location>
        <begin position="21"/>
        <end position="154"/>
    </location>
</feature>
<organism evidence="10 11">
    <name type="scientific">Ascoidea rubescens DSM 1968</name>
    <dbReference type="NCBI Taxonomy" id="1344418"/>
    <lineage>
        <taxon>Eukaryota</taxon>
        <taxon>Fungi</taxon>
        <taxon>Dikarya</taxon>
        <taxon>Ascomycota</taxon>
        <taxon>Saccharomycotina</taxon>
        <taxon>Saccharomycetes</taxon>
        <taxon>Ascoideaceae</taxon>
        <taxon>Ascoidea</taxon>
    </lineage>
</organism>
<dbReference type="Gene3D" id="3.30.230.70">
    <property type="entry name" value="GHMP Kinase, N-terminal domain"/>
    <property type="match status" value="1"/>
</dbReference>
<proteinExistence type="inferred from homology"/>
<evidence type="ECO:0000313" key="10">
    <source>
        <dbReference type="EMBL" id="ODV59724.1"/>
    </source>
</evidence>
<dbReference type="GO" id="GO:0034476">
    <property type="term" value="P:U5 snRNA 3'-end processing"/>
    <property type="evidence" value="ECO:0007669"/>
    <property type="project" value="EnsemblFungi"/>
</dbReference>